<reference evidence="3" key="1">
    <citation type="submission" date="2025-08" db="UniProtKB">
        <authorList>
            <consortium name="RefSeq"/>
        </authorList>
    </citation>
    <scope>IDENTIFICATION</scope>
</reference>
<gene>
    <name evidence="3" type="primary">LOC110078905</name>
</gene>
<dbReference type="KEGG" id="pvt:110078905"/>
<dbReference type="OrthoDB" id="9986859at2759"/>
<dbReference type="Proteomes" id="UP001652642">
    <property type="component" value="Chromosome 4"/>
</dbReference>
<name>A0A6J0TLT5_9SAUR</name>
<accession>A0A6J0TLT5</accession>
<keyword evidence="1" id="KW-0175">Coiled coil</keyword>
<protein>
    <submittedName>
        <fullName evidence="3">Uncharacterized protein isoform X1</fullName>
    </submittedName>
</protein>
<feature type="coiled-coil region" evidence="1">
    <location>
        <begin position="31"/>
        <end position="58"/>
    </location>
</feature>
<feature type="coiled-coil region" evidence="1">
    <location>
        <begin position="180"/>
        <end position="214"/>
    </location>
</feature>
<proteinExistence type="predicted"/>
<evidence type="ECO:0000313" key="2">
    <source>
        <dbReference type="Proteomes" id="UP001652642"/>
    </source>
</evidence>
<dbReference type="RefSeq" id="XP_020649172.2">
    <property type="nucleotide sequence ID" value="XM_020793513.2"/>
</dbReference>
<keyword evidence="2" id="KW-1185">Reference proteome</keyword>
<dbReference type="AlphaFoldDB" id="A0A6J0TLT5"/>
<sequence>MFGFRSVWEAVEGKRMALPSVHRCLQLNQENQLLLKKLRHARLKNKQLESDFIKLQEQLHEEKKFIVSPVTKRDVLVQTDGINQKEHEIVKKNARVLQMYNNLQKRYNKEVKINQGQSETIATLSAKINELEHQLRLAKQKVIALESKIPAKNKTVQLKRKVSSHKCMCKKKGSCSCKYLDQLLVEIQRLKMENETISKERRMLRNEIAALDKDFFDEIEDLKYALQEAIKMNTRYERCLKQLSSTYGVTLTSTLPAAKHRGSL</sequence>
<evidence type="ECO:0000256" key="1">
    <source>
        <dbReference type="SAM" id="Coils"/>
    </source>
</evidence>
<organism evidence="2 3">
    <name type="scientific">Pogona vitticeps</name>
    <name type="common">central bearded dragon</name>
    <dbReference type="NCBI Taxonomy" id="103695"/>
    <lineage>
        <taxon>Eukaryota</taxon>
        <taxon>Metazoa</taxon>
        <taxon>Chordata</taxon>
        <taxon>Craniata</taxon>
        <taxon>Vertebrata</taxon>
        <taxon>Euteleostomi</taxon>
        <taxon>Lepidosauria</taxon>
        <taxon>Squamata</taxon>
        <taxon>Bifurcata</taxon>
        <taxon>Unidentata</taxon>
        <taxon>Episquamata</taxon>
        <taxon>Toxicofera</taxon>
        <taxon>Iguania</taxon>
        <taxon>Acrodonta</taxon>
        <taxon>Agamidae</taxon>
        <taxon>Amphibolurinae</taxon>
        <taxon>Pogona</taxon>
    </lineage>
</organism>
<dbReference type="GeneID" id="110078905"/>
<dbReference type="InParanoid" id="A0A6J0TLT5"/>
<feature type="coiled-coil region" evidence="1">
    <location>
        <begin position="114"/>
        <end position="148"/>
    </location>
</feature>
<evidence type="ECO:0000313" key="3">
    <source>
        <dbReference type="RefSeq" id="XP_020649172.2"/>
    </source>
</evidence>